<dbReference type="Proteomes" id="UP000184188">
    <property type="component" value="Unassembled WGS sequence"/>
</dbReference>
<feature type="domain" description="PHD-type" evidence="6">
    <location>
        <begin position="471"/>
        <end position="520"/>
    </location>
</feature>
<evidence type="ECO:0000256" key="3">
    <source>
        <dbReference type="ARBA" id="ARBA00022833"/>
    </source>
</evidence>
<name>A0A1L9SVM9_9EURO</name>
<sequence>MARSLRARTKPKAEDSRPTSPQTAPVSGTHTPPFPAETTRPSKRRRTGANSRVPSEPLPELASQDLGENTETSVATGSKRSLPPAPTGWVEPPRRPAQPSWKDTPWSALCTPSNPILSTMRPLGQMPAAADYRKVGLVPPSKARAVPGEQVSKALLGSNGDSASATRPPSPLLAAATAEESMALPSELPLPEAWLDDDLAALEALPLPISDEFDIDKLKSAVENAIRMAAELENRTVARGLLRLWSDSSSDPFLLSVLDGVIRQNPDPQEKSAFRALMRAASRSAQADLEPTTILAAPPMGRVRSATSSSSLSSAKSLDPEMFAPGIASASAKDTRSRAKGKLVAQKDKEKARASEPPARRSVFPPLDAAAQRKRAYADDPEYSEEALETKRRRMTKSFDDVVVRESAIRSSLSLEPSNPPSLASDDSPPSRDMSVAPNGTGRSASPDGTRTSRMSRPATHSDDEDSGVNSDACHECDQRGNLVCCDGCVDSYHFTCLKPPLNSKKPPEGKWYCPKCSVTGPMDKLLKNLERMEEQDFQLPGYIREYFAGATTGRDGKYMPIATNSKNKEKRSTRTGVYHDPNLLKMFDSKGKLIVCVRCGRTTNNTRPIIRCDYCPCYWHLDCVDPPLANPPVHKAGCNNPSWNWMCPNHASHEMYTVAPDEEAFERGLGDDETYARGRVFRHRRPRRPRIIDVDVLLDDSETEEMEEEEHGGVVYRLPEHGIKLDFITRVKRENMEAEIRNERAAQYKKHAEKKLDELVEKATAYYTTPHAADEMDQATRAILNSRTSAEREAIANLVEFSQQQPAVSLQPEEQQQEQQLPHSPDKIGLLIDHLRSSAPHLPPPETEIASLHALQALIARRLQALGAVSAAPADIPSSPLMIPTLTPTPIPTEVHEVESENR</sequence>
<dbReference type="STRING" id="1073090.A0A1L9SVM9"/>
<dbReference type="Gene3D" id="3.30.40.10">
    <property type="entry name" value="Zinc/RING finger domain, C3HC4 (zinc finger)"/>
    <property type="match status" value="2"/>
</dbReference>
<evidence type="ECO:0000256" key="2">
    <source>
        <dbReference type="ARBA" id="ARBA00022771"/>
    </source>
</evidence>
<evidence type="ECO:0000256" key="5">
    <source>
        <dbReference type="SAM" id="MobiDB-lite"/>
    </source>
</evidence>
<reference evidence="8" key="1">
    <citation type="journal article" date="2017" name="Genome Biol.">
        <title>Comparative genomics reveals high biological diversity and specific adaptations in the industrially and medically important fungal genus Aspergillus.</title>
        <authorList>
            <person name="de Vries R.P."/>
            <person name="Riley R."/>
            <person name="Wiebenga A."/>
            <person name="Aguilar-Osorio G."/>
            <person name="Amillis S."/>
            <person name="Uchima C.A."/>
            <person name="Anderluh G."/>
            <person name="Asadollahi M."/>
            <person name="Askin M."/>
            <person name="Barry K."/>
            <person name="Battaglia E."/>
            <person name="Bayram O."/>
            <person name="Benocci T."/>
            <person name="Braus-Stromeyer S.A."/>
            <person name="Caldana C."/>
            <person name="Canovas D."/>
            <person name="Cerqueira G.C."/>
            <person name="Chen F."/>
            <person name="Chen W."/>
            <person name="Choi C."/>
            <person name="Clum A."/>
            <person name="Dos Santos R.A."/>
            <person name="Damasio A.R."/>
            <person name="Diallinas G."/>
            <person name="Emri T."/>
            <person name="Fekete E."/>
            <person name="Flipphi M."/>
            <person name="Freyberg S."/>
            <person name="Gallo A."/>
            <person name="Gournas C."/>
            <person name="Habgood R."/>
            <person name="Hainaut M."/>
            <person name="Harispe M.L."/>
            <person name="Henrissat B."/>
            <person name="Hilden K.S."/>
            <person name="Hope R."/>
            <person name="Hossain A."/>
            <person name="Karabika E."/>
            <person name="Karaffa L."/>
            <person name="Karanyi Z."/>
            <person name="Krasevec N."/>
            <person name="Kuo A."/>
            <person name="Kusch H."/>
            <person name="LaButti K."/>
            <person name="Lagendijk E.L."/>
            <person name="Lapidus A."/>
            <person name="Levasseur A."/>
            <person name="Lindquist E."/>
            <person name="Lipzen A."/>
            <person name="Logrieco A.F."/>
            <person name="MacCabe A."/>
            <person name="Maekelae M.R."/>
            <person name="Malavazi I."/>
            <person name="Melin P."/>
            <person name="Meyer V."/>
            <person name="Mielnichuk N."/>
            <person name="Miskei M."/>
            <person name="Molnar A.P."/>
            <person name="Mule G."/>
            <person name="Ngan C.Y."/>
            <person name="Orejas M."/>
            <person name="Orosz E."/>
            <person name="Ouedraogo J.P."/>
            <person name="Overkamp K.M."/>
            <person name="Park H.-S."/>
            <person name="Perrone G."/>
            <person name="Piumi F."/>
            <person name="Punt P.J."/>
            <person name="Ram A.F."/>
            <person name="Ramon A."/>
            <person name="Rauscher S."/>
            <person name="Record E."/>
            <person name="Riano-Pachon D.M."/>
            <person name="Robert V."/>
            <person name="Roehrig J."/>
            <person name="Ruller R."/>
            <person name="Salamov A."/>
            <person name="Salih N.S."/>
            <person name="Samson R.A."/>
            <person name="Sandor E."/>
            <person name="Sanguinetti M."/>
            <person name="Schuetze T."/>
            <person name="Sepcic K."/>
            <person name="Shelest E."/>
            <person name="Sherlock G."/>
            <person name="Sophianopoulou V."/>
            <person name="Squina F.M."/>
            <person name="Sun H."/>
            <person name="Susca A."/>
            <person name="Todd R.B."/>
            <person name="Tsang A."/>
            <person name="Unkles S.E."/>
            <person name="van de Wiele N."/>
            <person name="van Rossen-Uffink D."/>
            <person name="Oliveira J.V."/>
            <person name="Vesth T.C."/>
            <person name="Visser J."/>
            <person name="Yu J.-H."/>
            <person name="Zhou M."/>
            <person name="Andersen M.R."/>
            <person name="Archer D.B."/>
            <person name="Baker S.E."/>
            <person name="Benoit I."/>
            <person name="Brakhage A.A."/>
            <person name="Braus G.H."/>
            <person name="Fischer R."/>
            <person name="Frisvad J.C."/>
            <person name="Goldman G.H."/>
            <person name="Houbraken J."/>
            <person name="Oakley B."/>
            <person name="Pocsi I."/>
            <person name="Scazzocchio C."/>
            <person name="Seiboth B."/>
            <person name="vanKuyk P.A."/>
            <person name="Wortman J."/>
            <person name="Dyer P.S."/>
            <person name="Grigoriev I.V."/>
        </authorList>
    </citation>
    <scope>NUCLEOTIDE SEQUENCE [LARGE SCALE GENOMIC DNA]</scope>
    <source>
        <strain evidence="8">CBS 506.65</strain>
    </source>
</reference>
<feature type="compositionally biased region" description="Basic residues" evidence="5">
    <location>
        <begin position="1"/>
        <end position="10"/>
    </location>
</feature>
<keyword evidence="2 4" id="KW-0863">Zinc-finger</keyword>
<evidence type="ECO:0000256" key="1">
    <source>
        <dbReference type="ARBA" id="ARBA00022723"/>
    </source>
</evidence>
<dbReference type="FunFam" id="3.30.40.10:FF:000748">
    <property type="entry name" value="PHD finger domain protein, putative"/>
    <property type="match status" value="1"/>
</dbReference>
<feature type="region of interest" description="Disordered" evidence="5">
    <location>
        <begin position="1"/>
        <end position="108"/>
    </location>
</feature>
<dbReference type="InterPro" id="IPR001965">
    <property type="entry name" value="Znf_PHD"/>
</dbReference>
<keyword evidence="8" id="KW-1185">Reference proteome</keyword>
<dbReference type="AlphaFoldDB" id="A0A1L9SVM9"/>
<dbReference type="PROSITE" id="PS50016">
    <property type="entry name" value="ZF_PHD_2"/>
    <property type="match status" value="1"/>
</dbReference>
<feature type="compositionally biased region" description="Basic and acidic residues" evidence="5">
    <location>
        <begin position="895"/>
        <end position="904"/>
    </location>
</feature>
<dbReference type="PROSITE" id="PS01359">
    <property type="entry name" value="ZF_PHD_1"/>
    <property type="match status" value="1"/>
</dbReference>
<dbReference type="CDD" id="cd15534">
    <property type="entry name" value="PHD2_PHF12_Rco1"/>
    <property type="match status" value="1"/>
</dbReference>
<gene>
    <name evidence="7" type="ORF">ASPZODRAFT_56673</name>
</gene>
<dbReference type="SMART" id="SM00249">
    <property type="entry name" value="PHD"/>
    <property type="match status" value="2"/>
</dbReference>
<accession>A0A1L9SVM9</accession>
<dbReference type="InterPro" id="IPR013083">
    <property type="entry name" value="Znf_RING/FYVE/PHD"/>
</dbReference>
<feature type="region of interest" description="Disordered" evidence="5">
    <location>
        <begin position="410"/>
        <end position="472"/>
    </location>
</feature>
<dbReference type="InterPro" id="IPR011011">
    <property type="entry name" value="Znf_FYVE_PHD"/>
</dbReference>
<keyword evidence="1" id="KW-0479">Metal-binding</keyword>
<dbReference type="InterPro" id="IPR019787">
    <property type="entry name" value="Znf_PHD-finger"/>
</dbReference>
<feature type="region of interest" description="Disordered" evidence="5">
    <location>
        <begin position="884"/>
        <end position="904"/>
    </location>
</feature>
<dbReference type="GO" id="GO:0006357">
    <property type="term" value="P:regulation of transcription by RNA polymerase II"/>
    <property type="evidence" value="ECO:0007669"/>
    <property type="project" value="TreeGrafter"/>
</dbReference>
<evidence type="ECO:0000313" key="8">
    <source>
        <dbReference type="Proteomes" id="UP000184188"/>
    </source>
</evidence>
<dbReference type="RefSeq" id="XP_022585772.1">
    <property type="nucleotide sequence ID" value="XM_022728626.1"/>
</dbReference>
<feature type="compositionally biased region" description="Polar residues" evidence="5">
    <location>
        <begin position="66"/>
        <end position="79"/>
    </location>
</feature>
<dbReference type="CDD" id="cd15532">
    <property type="entry name" value="PHD2_CHD_II"/>
    <property type="match status" value="1"/>
</dbReference>
<dbReference type="InterPro" id="IPR052819">
    <property type="entry name" value="Chromatin_regulatory_protein"/>
</dbReference>
<feature type="region of interest" description="Disordered" evidence="5">
    <location>
        <begin position="289"/>
        <end position="389"/>
    </location>
</feature>
<dbReference type="VEuPathDB" id="FungiDB:ASPZODRAFT_56673"/>
<dbReference type="Pfam" id="PF00628">
    <property type="entry name" value="PHD"/>
    <property type="match status" value="1"/>
</dbReference>
<dbReference type="PANTHER" id="PTHR47636:SF1">
    <property type="entry name" value="TRANSCRIPTIONAL REGULATORY PROTEIN RCO1"/>
    <property type="match status" value="1"/>
</dbReference>
<evidence type="ECO:0000313" key="7">
    <source>
        <dbReference type="EMBL" id="OJJ51262.1"/>
    </source>
</evidence>
<proteinExistence type="predicted"/>
<feature type="compositionally biased region" description="Polar residues" evidence="5">
    <location>
        <begin position="18"/>
        <end position="30"/>
    </location>
</feature>
<dbReference type="SUPFAM" id="SSF57903">
    <property type="entry name" value="FYVE/PHD zinc finger"/>
    <property type="match status" value="2"/>
</dbReference>
<evidence type="ECO:0000256" key="4">
    <source>
        <dbReference type="PROSITE-ProRule" id="PRU00146"/>
    </source>
</evidence>
<feature type="compositionally biased region" description="Low complexity" evidence="5">
    <location>
        <begin position="411"/>
        <end position="433"/>
    </location>
</feature>
<feature type="compositionally biased region" description="Basic and acidic residues" evidence="5">
    <location>
        <begin position="345"/>
        <end position="354"/>
    </location>
</feature>
<dbReference type="EMBL" id="KV878336">
    <property type="protein sequence ID" value="OJJ51262.1"/>
    <property type="molecule type" value="Genomic_DNA"/>
</dbReference>
<feature type="compositionally biased region" description="Polar residues" evidence="5">
    <location>
        <begin position="441"/>
        <end position="455"/>
    </location>
</feature>
<organism evidence="7 8">
    <name type="scientific">Penicilliopsis zonata CBS 506.65</name>
    <dbReference type="NCBI Taxonomy" id="1073090"/>
    <lineage>
        <taxon>Eukaryota</taxon>
        <taxon>Fungi</taxon>
        <taxon>Dikarya</taxon>
        <taxon>Ascomycota</taxon>
        <taxon>Pezizomycotina</taxon>
        <taxon>Eurotiomycetes</taxon>
        <taxon>Eurotiomycetidae</taxon>
        <taxon>Eurotiales</taxon>
        <taxon>Aspergillaceae</taxon>
        <taxon>Penicilliopsis</taxon>
    </lineage>
</organism>
<dbReference type="PANTHER" id="PTHR47636">
    <property type="entry name" value="TRANSCRIPTIONAL REGULATORY PROTEIN RCO1"/>
    <property type="match status" value="1"/>
</dbReference>
<keyword evidence="3" id="KW-0862">Zinc</keyword>
<evidence type="ECO:0000259" key="6">
    <source>
        <dbReference type="PROSITE" id="PS50016"/>
    </source>
</evidence>
<dbReference type="GO" id="GO:0032221">
    <property type="term" value="C:Rpd3S complex"/>
    <property type="evidence" value="ECO:0007669"/>
    <property type="project" value="TreeGrafter"/>
</dbReference>
<protein>
    <recommendedName>
        <fullName evidence="6">PHD-type domain-containing protein</fullName>
    </recommendedName>
</protein>
<feature type="compositionally biased region" description="Low complexity" evidence="5">
    <location>
        <begin position="305"/>
        <end position="317"/>
    </location>
</feature>
<dbReference type="GO" id="GO:0008270">
    <property type="term" value="F:zinc ion binding"/>
    <property type="evidence" value="ECO:0007669"/>
    <property type="project" value="UniProtKB-KW"/>
</dbReference>
<dbReference type="InterPro" id="IPR019786">
    <property type="entry name" value="Zinc_finger_PHD-type_CS"/>
</dbReference>
<dbReference type="OrthoDB" id="5876363at2759"/>
<dbReference type="GeneID" id="34615090"/>